<keyword evidence="2" id="KW-1185">Reference proteome</keyword>
<name>A0AAD5E159_UMBRA</name>
<dbReference type="EMBL" id="MU620976">
    <property type="protein sequence ID" value="KAI8575586.1"/>
    <property type="molecule type" value="Genomic_DNA"/>
</dbReference>
<evidence type="ECO:0000313" key="2">
    <source>
        <dbReference type="Proteomes" id="UP001206595"/>
    </source>
</evidence>
<dbReference type="Gene3D" id="2.80.10.50">
    <property type="match status" value="1"/>
</dbReference>
<evidence type="ECO:0000313" key="1">
    <source>
        <dbReference type="EMBL" id="KAI8575586.1"/>
    </source>
</evidence>
<dbReference type="SUPFAM" id="SSF50370">
    <property type="entry name" value="Ricin B-like lectins"/>
    <property type="match status" value="1"/>
</dbReference>
<dbReference type="AlphaFoldDB" id="A0AAD5E159"/>
<dbReference type="Proteomes" id="UP001206595">
    <property type="component" value="Unassembled WGS sequence"/>
</dbReference>
<dbReference type="InterPro" id="IPR035992">
    <property type="entry name" value="Ricin_B-like_lectins"/>
</dbReference>
<evidence type="ECO:0008006" key="3">
    <source>
        <dbReference type="Google" id="ProtNLM"/>
    </source>
</evidence>
<sequence>MSPVFPEWFRMRSLFNGYVVTIDRSLINNTSELVRSQVYVCPAQNDAYELWQWDGQYLKNKATKLVLDIRKGRLRLIEDTEICLFTPKPAEKAMNQRWSTRQCADDLGREQNGTFICSLSNDEWVLDVQHTHASQNPKLLLYPAKDFDNESQLWEFEAADYMSENIPSSVSSSVDELDISVREISPSKRGSNSSIGSGGNVEAFKEAHMLVYLEHQPHVSDKTIGMAAAYQALQQWKLQQVEALTTFDNMASDEWCLIQKRLQLLAENEASLIYQRCDQLNNNPQTAQSLAAMLVLKLYEQQPATP</sequence>
<reference evidence="1" key="2">
    <citation type="journal article" date="2022" name="Proc. Natl. Acad. Sci. U.S.A.">
        <title>Diploid-dominant life cycles characterize the early evolution of Fungi.</title>
        <authorList>
            <person name="Amses K.R."/>
            <person name="Simmons D.R."/>
            <person name="Longcore J.E."/>
            <person name="Mondo S.J."/>
            <person name="Seto K."/>
            <person name="Jeronimo G.H."/>
            <person name="Bonds A.E."/>
            <person name="Quandt C.A."/>
            <person name="Davis W.J."/>
            <person name="Chang Y."/>
            <person name="Federici B.A."/>
            <person name="Kuo A."/>
            <person name="LaButti K."/>
            <person name="Pangilinan J."/>
            <person name="Andreopoulos W."/>
            <person name="Tritt A."/>
            <person name="Riley R."/>
            <person name="Hundley H."/>
            <person name="Johnson J."/>
            <person name="Lipzen A."/>
            <person name="Barry K."/>
            <person name="Lang B.F."/>
            <person name="Cuomo C.A."/>
            <person name="Buchler N.E."/>
            <person name="Grigoriev I.V."/>
            <person name="Spatafora J.W."/>
            <person name="Stajich J.E."/>
            <person name="James T.Y."/>
        </authorList>
    </citation>
    <scope>NUCLEOTIDE SEQUENCE</scope>
    <source>
        <strain evidence="1">AG</strain>
    </source>
</reference>
<reference evidence="1" key="1">
    <citation type="submission" date="2021-06" db="EMBL/GenBank/DDBJ databases">
        <authorList>
            <consortium name="DOE Joint Genome Institute"/>
            <person name="Mondo S.J."/>
            <person name="Amses K.R."/>
            <person name="Simmons D.R."/>
            <person name="Longcore J.E."/>
            <person name="Seto K."/>
            <person name="Alves G.H."/>
            <person name="Bonds A.E."/>
            <person name="Quandt C.A."/>
            <person name="Davis W.J."/>
            <person name="Chang Y."/>
            <person name="Letcher P.M."/>
            <person name="Powell M.J."/>
            <person name="Kuo A."/>
            <person name="Labutti K."/>
            <person name="Pangilinan J."/>
            <person name="Andreopoulos W."/>
            <person name="Tritt A."/>
            <person name="Riley R."/>
            <person name="Hundley H."/>
            <person name="Johnson J."/>
            <person name="Lipzen A."/>
            <person name="Barry K."/>
            <person name="Berbee M.L."/>
            <person name="Buchler N.E."/>
            <person name="Grigoriev I.V."/>
            <person name="Spatafora J.W."/>
            <person name="Stajich J.E."/>
            <person name="James T.Y."/>
        </authorList>
    </citation>
    <scope>NUCLEOTIDE SEQUENCE</scope>
    <source>
        <strain evidence="1">AG</strain>
    </source>
</reference>
<gene>
    <name evidence="1" type="ORF">K450DRAFT_261048</name>
</gene>
<proteinExistence type="predicted"/>
<dbReference type="RefSeq" id="XP_051440590.1">
    <property type="nucleotide sequence ID" value="XM_051592255.1"/>
</dbReference>
<dbReference type="GeneID" id="75917598"/>
<accession>A0AAD5E159</accession>
<comment type="caution">
    <text evidence="1">The sequence shown here is derived from an EMBL/GenBank/DDBJ whole genome shotgun (WGS) entry which is preliminary data.</text>
</comment>
<protein>
    <recommendedName>
        <fullName evidence="3">Ricin B lectin domain-containing protein</fullName>
    </recommendedName>
</protein>
<organism evidence="1 2">
    <name type="scientific">Umbelopsis ramanniana AG</name>
    <dbReference type="NCBI Taxonomy" id="1314678"/>
    <lineage>
        <taxon>Eukaryota</taxon>
        <taxon>Fungi</taxon>
        <taxon>Fungi incertae sedis</taxon>
        <taxon>Mucoromycota</taxon>
        <taxon>Mucoromycotina</taxon>
        <taxon>Umbelopsidomycetes</taxon>
        <taxon>Umbelopsidales</taxon>
        <taxon>Umbelopsidaceae</taxon>
        <taxon>Umbelopsis</taxon>
    </lineage>
</organism>